<gene>
    <name evidence="1" type="ORF">HK100_008893</name>
</gene>
<comment type="caution">
    <text evidence="1">The sequence shown here is derived from an EMBL/GenBank/DDBJ whole genome shotgun (WGS) entry which is preliminary data.</text>
</comment>
<keyword evidence="2" id="KW-1185">Reference proteome</keyword>
<evidence type="ECO:0000313" key="1">
    <source>
        <dbReference type="EMBL" id="KAJ3085901.1"/>
    </source>
</evidence>
<dbReference type="EMBL" id="JADGJH010004419">
    <property type="protein sequence ID" value="KAJ3085901.1"/>
    <property type="molecule type" value="Genomic_DNA"/>
</dbReference>
<reference evidence="1" key="1">
    <citation type="submission" date="2020-05" db="EMBL/GenBank/DDBJ databases">
        <title>Phylogenomic resolution of chytrid fungi.</title>
        <authorList>
            <person name="Stajich J.E."/>
            <person name="Amses K."/>
            <person name="Simmons R."/>
            <person name="Seto K."/>
            <person name="Myers J."/>
            <person name="Bonds A."/>
            <person name="Quandt C.A."/>
            <person name="Barry K."/>
            <person name="Liu P."/>
            <person name="Grigoriev I."/>
            <person name="Longcore J.E."/>
            <person name="James T.Y."/>
        </authorList>
    </citation>
    <scope>NUCLEOTIDE SEQUENCE</scope>
    <source>
        <strain evidence="1">JEL0513</strain>
    </source>
</reference>
<protein>
    <submittedName>
        <fullName evidence="1">Uncharacterized protein</fullName>
    </submittedName>
</protein>
<evidence type="ECO:0000313" key="2">
    <source>
        <dbReference type="Proteomes" id="UP001211907"/>
    </source>
</evidence>
<dbReference type="Proteomes" id="UP001211907">
    <property type="component" value="Unassembled WGS sequence"/>
</dbReference>
<accession>A0AAD5SP37</accession>
<sequence>YTSIQAQSATAVLDLEEMIYSTYPNAIGAPEATEAFFSNIITHNLSPLSQALNQVSQTSRKLAKSELDLSSAMMAVRHFVGRPKSIDLFGEAGGPAYAPFQLVDMLSRIETQQ</sequence>
<name>A0AAD5SP37_9FUNG</name>
<proteinExistence type="predicted"/>
<organism evidence="1 2">
    <name type="scientific">Physocladia obscura</name>
    <dbReference type="NCBI Taxonomy" id="109957"/>
    <lineage>
        <taxon>Eukaryota</taxon>
        <taxon>Fungi</taxon>
        <taxon>Fungi incertae sedis</taxon>
        <taxon>Chytridiomycota</taxon>
        <taxon>Chytridiomycota incertae sedis</taxon>
        <taxon>Chytridiomycetes</taxon>
        <taxon>Chytridiales</taxon>
        <taxon>Chytriomycetaceae</taxon>
        <taxon>Physocladia</taxon>
    </lineage>
</organism>
<feature type="non-terminal residue" evidence="1">
    <location>
        <position position="113"/>
    </location>
</feature>
<dbReference type="AlphaFoldDB" id="A0AAD5SP37"/>
<feature type="non-terminal residue" evidence="1">
    <location>
        <position position="1"/>
    </location>
</feature>